<protein>
    <submittedName>
        <fullName evidence="1">Uncharacterized protein</fullName>
    </submittedName>
</protein>
<evidence type="ECO:0000313" key="2">
    <source>
        <dbReference type="Proteomes" id="UP000050668"/>
    </source>
</evidence>
<dbReference type="EMBL" id="LGRV01000007">
    <property type="protein sequence ID" value="KOS66747.1"/>
    <property type="molecule type" value="Genomic_DNA"/>
</dbReference>
<keyword evidence="2" id="KW-1185">Reference proteome</keyword>
<sequence>MITSGTVILAVALYMIFGRTPTEENEITISNQQSIISIANVEERTGNERFPGDYRKAYDGLSL</sequence>
<organism evidence="1 2">
    <name type="scientific">Lysinibacillus contaminans</name>
    <dbReference type="NCBI Taxonomy" id="1293441"/>
    <lineage>
        <taxon>Bacteria</taxon>
        <taxon>Bacillati</taxon>
        <taxon>Bacillota</taxon>
        <taxon>Bacilli</taxon>
        <taxon>Bacillales</taxon>
        <taxon>Bacillaceae</taxon>
        <taxon>Lysinibacillus</taxon>
    </lineage>
</organism>
<name>A0ABR5JX47_9BACI</name>
<reference evidence="2" key="1">
    <citation type="submission" date="2015-07" db="EMBL/GenBank/DDBJ databases">
        <title>Fjat-14205 dsm 2895.</title>
        <authorList>
            <person name="Liu B."/>
            <person name="Wang J."/>
            <person name="Zhu Y."/>
            <person name="Liu G."/>
            <person name="Chen Q."/>
            <person name="Chen Z."/>
            <person name="Lan J."/>
            <person name="Che J."/>
            <person name="Ge C."/>
            <person name="Shi H."/>
            <person name="Pan Z."/>
            <person name="Liu X."/>
        </authorList>
    </citation>
    <scope>NUCLEOTIDE SEQUENCE [LARGE SCALE GENOMIC DNA]</scope>
    <source>
        <strain evidence="2">DSM 25560</strain>
    </source>
</reference>
<comment type="caution">
    <text evidence="1">The sequence shown here is derived from an EMBL/GenBank/DDBJ whole genome shotgun (WGS) entry which is preliminary data.</text>
</comment>
<evidence type="ECO:0000313" key="1">
    <source>
        <dbReference type="EMBL" id="KOS66747.1"/>
    </source>
</evidence>
<gene>
    <name evidence="1" type="ORF">AEA09_18640</name>
</gene>
<dbReference type="Proteomes" id="UP000050668">
    <property type="component" value="Unassembled WGS sequence"/>
</dbReference>
<accession>A0ABR5JX47</accession>
<dbReference type="RefSeq" id="WP_053585447.1">
    <property type="nucleotide sequence ID" value="NZ_LGRV01000007.1"/>
</dbReference>
<proteinExistence type="predicted"/>